<feature type="region of interest" description="Disordered" evidence="2">
    <location>
        <begin position="351"/>
        <end position="453"/>
    </location>
</feature>
<evidence type="ECO:0000313" key="3">
    <source>
        <dbReference type="EMBL" id="GAO48541.1"/>
    </source>
</evidence>
<dbReference type="EMBL" id="BACD03000015">
    <property type="protein sequence ID" value="GAO48541.1"/>
    <property type="molecule type" value="Genomic_DNA"/>
</dbReference>
<reference evidence="3 4" key="1">
    <citation type="journal article" date="2011" name="J. Gen. Appl. Microbiol.">
        <title>Draft genome sequencing of the enigmatic yeast Saitoella complicata.</title>
        <authorList>
            <person name="Nishida H."/>
            <person name="Hamamoto M."/>
            <person name="Sugiyama J."/>
        </authorList>
    </citation>
    <scope>NUCLEOTIDE SEQUENCE [LARGE SCALE GENOMIC DNA]</scope>
    <source>
        <strain evidence="3 4">NRRL Y-17804</strain>
    </source>
</reference>
<gene>
    <name evidence="3" type="ORF">G7K_2714-t1</name>
</gene>
<accession>A0A0E9NFS9</accession>
<sequence>MARQRRAEGKESVARGGKSSQRARSSPLPSSSSSGHINRNESSVTWSTDSADEDYGTLDEDEEDELDSVEDDEDDEEEDMDQVIRNSKAVAAPRSAGATSSSSASSLHRPTHSRRADTVEKETRAMLKKRVHQARSKIRKVMKLDAGTEECKTIWKGIRGFVRAERQRLGLGLKKDPNGKKKKNGTDVFVTWESKCESRKAKAKHDLKKAFPEVLSGTWQNWVCDWFYVTADYNSNAEARRSAESKAKKAEAQKERQEQRRANRIEAAARADDRFERGATPATALVVDSDEENQRQEDREEEGFSDNGADEFYDDMEDGFSVVQPEFGYEMEMTDSFPDAQRIDVVEQDRHIDIQDEENDSDLDLPDLHQITPTPAATERGGGNVSRSPSLAPTEVRRAQDSAWQKQQVQVSEDLARIKQAAQGQHEHQHAQREALEDSIKKRAKAQTERKSAELMKKWAEEANSEEFFRMAEEAEKKAAKAEKKAAKASHKHFKLMSSSDTSSPPEPIVITSSDGPSSSLIVVPSSLLGPVSDPDPVGNGGRRSSGKGDERSSTKKKEKSVGKHVAKPNQKAMETSKRSKDKAAEMPVEKSVEKSKRSKERAKAKADNQMEKENDCVGRVLSNASGDIVNYASRAGKPLSMTSGAVRVGLSRPKSVTSVPNSNTPTSSASKPSPAAKPTSAINSAATTSSASGSASKHSSNVKSGNKRGPSPAPSVASSQGSKKRAALVTTQRNEAKARLLAKDHEKYASSNSKSLSTEDMFAHEDSAINSKFSGLTSSNPMSTAKPASGVVAPNPSSMSDGRKAPVHSAASTQLSVSTQQQQQQTHLRGVLPLKIVAMGVS</sequence>
<feature type="coiled-coil region" evidence="1">
    <location>
        <begin position="236"/>
        <end position="267"/>
    </location>
</feature>
<dbReference type="Proteomes" id="UP000033140">
    <property type="component" value="Unassembled WGS sequence"/>
</dbReference>
<feature type="compositionally biased region" description="Acidic residues" evidence="2">
    <location>
        <begin position="299"/>
        <end position="314"/>
    </location>
</feature>
<reference evidence="3 4" key="3">
    <citation type="journal article" date="2015" name="Genome Announc.">
        <title>Draft Genome Sequence of the Archiascomycetous Yeast Saitoella complicata.</title>
        <authorList>
            <person name="Yamauchi K."/>
            <person name="Kondo S."/>
            <person name="Hamamoto M."/>
            <person name="Takahashi Y."/>
            <person name="Ogura Y."/>
            <person name="Hayashi T."/>
            <person name="Nishida H."/>
        </authorList>
    </citation>
    <scope>NUCLEOTIDE SEQUENCE [LARGE SCALE GENOMIC DNA]</scope>
    <source>
        <strain evidence="3 4">NRRL Y-17804</strain>
    </source>
</reference>
<protein>
    <submittedName>
        <fullName evidence="3">Uncharacterized protein</fullName>
    </submittedName>
</protein>
<feature type="region of interest" description="Disordered" evidence="2">
    <location>
        <begin position="272"/>
        <end position="314"/>
    </location>
</feature>
<feature type="compositionally biased region" description="Low complexity" evidence="2">
    <location>
        <begin position="813"/>
        <end position="827"/>
    </location>
</feature>
<organism evidence="3 4">
    <name type="scientific">Saitoella complicata (strain BCRC 22490 / CBS 7301 / JCM 7358 / NBRC 10748 / NRRL Y-17804)</name>
    <dbReference type="NCBI Taxonomy" id="698492"/>
    <lineage>
        <taxon>Eukaryota</taxon>
        <taxon>Fungi</taxon>
        <taxon>Dikarya</taxon>
        <taxon>Ascomycota</taxon>
        <taxon>Taphrinomycotina</taxon>
        <taxon>Taphrinomycotina incertae sedis</taxon>
        <taxon>Saitoella</taxon>
    </lineage>
</organism>
<feature type="region of interest" description="Disordered" evidence="2">
    <location>
        <begin position="634"/>
        <end position="760"/>
    </location>
</feature>
<feature type="compositionally biased region" description="Polar residues" evidence="2">
    <location>
        <begin position="774"/>
        <end position="784"/>
    </location>
</feature>
<feature type="compositionally biased region" description="Polar residues" evidence="2">
    <location>
        <begin position="35"/>
        <end position="49"/>
    </location>
</feature>
<feature type="compositionally biased region" description="Polar residues" evidence="2">
    <location>
        <begin position="750"/>
        <end position="759"/>
    </location>
</feature>
<feature type="compositionally biased region" description="Low complexity" evidence="2">
    <location>
        <begin position="516"/>
        <end position="537"/>
    </location>
</feature>
<keyword evidence="4" id="KW-1185">Reference proteome</keyword>
<comment type="caution">
    <text evidence="3">The sequence shown here is derived from an EMBL/GenBank/DDBJ whole genome shotgun (WGS) entry which is preliminary data.</text>
</comment>
<feature type="compositionally biased region" description="Basic and acidic residues" evidence="2">
    <location>
        <begin position="575"/>
        <end position="617"/>
    </location>
</feature>
<feature type="compositionally biased region" description="Basic and acidic residues" evidence="2">
    <location>
        <begin position="425"/>
        <end position="453"/>
    </location>
</feature>
<feature type="compositionally biased region" description="Basic and acidic residues" evidence="2">
    <location>
        <begin position="473"/>
        <end position="486"/>
    </location>
</feature>
<feature type="compositionally biased region" description="Basic and acidic residues" evidence="2">
    <location>
        <begin position="547"/>
        <end position="562"/>
    </location>
</feature>
<feature type="compositionally biased region" description="Low complexity" evidence="2">
    <location>
        <begin position="91"/>
        <end position="108"/>
    </location>
</feature>
<evidence type="ECO:0000313" key="4">
    <source>
        <dbReference type="Proteomes" id="UP000033140"/>
    </source>
</evidence>
<feature type="compositionally biased region" description="Basic and acidic residues" evidence="2">
    <location>
        <begin position="1"/>
        <end position="13"/>
    </location>
</feature>
<keyword evidence="1" id="KW-0175">Coiled coil</keyword>
<feature type="compositionally biased region" description="Acidic residues" evidence="2">
    <location>
        <begin position="50"/>
        <end position="81"/>
    </location>
</feature>
<feature type="compositionally biased region" description="Low complexity" evidence="2">
    <location>
        <begin position="19"/>
        <end position="34"/>
    </location>
</feature>
<feature type="region of interest" description="Disordered" evidence="2">
    <location>
        <begin position="774"/>
        <end position="828"/>
    </location>
</feature>
<feature type="compositionally biased region" description="Low complexity" evidence="2">
    <location>
        <begin position="656"/>
        <end position="705"/>
    </location>
</feature>
<feature type="compositionally biased region" description="Acidic residues" evidence="2">
    <location>
        <begin position="355"/>
        <end position="365"/>
    </location>
</feature>
<feature type="region of interest" description="Disordered" evidence="2">
    <location>
        <begin position="1"/>
        <end position="120"/>
    </location>
</feature>
<dbReference type="OMA" id="WESKCES"/>
<dbReference type="AlphaFoldDB" id="A0A0E9NFS9"/>
<feature type="region of interest" description="Disordered" evidence="2">
    <location>
        <begin position="473"/>
        <end position="620"/>
    </location>
</feature>
<evidence type="ECO:0000256" key="1">
    <source>
        <dbReference type="SAM" id="Coils"/>
    </source>
</evidence>
<name>A0A0E9NFS9_SAICN</name>
<proteinExistence type="predicted"/>
<reference evidence="3 4" key="2">
    <citation type="journal article" date="2014" name="J. Gen. Appl. Microbiol.">
        <title>The early diverging ascomycetous budding yeast Saitoella complicata has three histone deacetylases belonging to the Clr6, Hos2, and Rpd3 lineages.</title>
        <authorList>
            <person name="Nishida H."/>
            <person name="Matsumoto T."/>
            <person name="Kondo S."/>
            <person name="Hamamoto M."/>
            <person name="Yoshikawa H."/>
        </authorList>
    </citation>
    <scope>NUCLEOTIDE SEQUENCE [LARGE SCALE GENOMIC DNA]</scope>
    <source>
        <strain evidence="3 4">NRRL Y-17804</strain>
    </source>
</reference>
<feature type="compositionally biased region" description="Polar residues" evidence="2">
    <location>
        <begin position="402"/>
        <end position="411"/>
    </location>
</feature>
<feature type="compositionally biased region" description="Basic and acidic residues" evidence="2">
    <location>
        <begin position="735"/>
        <end position="749"/>
    </location>
</feature>
<evidence type="ECO:0000256" key="2">
    <source>
        <dbReference type="SAM" id="MobiDB-lite"/>
    </source>
</evidence>